<reference evidence="1" key="1">
    <citation type="submission" date="2024-06" db="EMBL/GenBank/DDBJ databases">
        <title>Lacrimispora cavernae sp. nov., a novel anaerobe isolated from bat guano pile inside a cave.</title>
        <authorList>
            <person name="Miller S.L."/>
            <person name="Lu N."/>
            <person name="King J."/>
            <person name="Sankaranarayanan K."/>
            <person name="Lawson P.A."/>
        </authorList>
    </citation>
    <scope>NUCLEOTIDE SEQUENCE</scope>
    <source>
        <strain evidence="1">BS-2</strain>
    </source>
</reference>
<gene>
    <name evidence="1" type="ORF">ABFV83_19085</name>
</gene>
<sequence>MSKPNEFETTDINDSPFLAMHPEQLSVLKTAPVKTTDEPKVLKAPSNTNLLGDAPYVPEGFLLWVDVNMSIKLKTNDHPEGEWITLWCDDEPSPSRSEGKYFFWTWWKSNWNNNKELLTKKGIPIIDSHHYSVAPCDISIPFEYVIEDVYNK</sequence>
<organism evidence="1">
    <name type="scientific">Lacrimispora sp. BS-2</name>
    <dbReference type="NCBI Taxonomy" id="3151850"/>
    <lineage>
        <taxon>Bacteria</taxon>
        <taxon>Bacillati</taxon>
        <taxon>Bacillota</taxon>
        <taxon>Clostridia</taxon>
        <taxon>Lachnospirales</taxon>
        <taxon>Lachnospiraceae</taxon>
        <taxon>Lacrimispora</taxon>
    </lineage>
</organism>
<dbReference type="RefSeq" id="WP_349946145.1">
    <property type="nucleotide sequence ID" value="NZ_CP157940.1"/>
</dbReference>
<dbReference type="AlphaFoldDB" id="A0AAU7PNR0"/>
<proteinExistence type="predicted"/>
<evidence type="ECO:0000313" key="1">
    <source>
        <dbReference type="EMBL" id="XBS53882.1"/>
    </source>
</evidence>
<dbReference type="EMBL" id="CP157940">
    <property type="protein sequence ID" value="XBS53882.1"/>
    <property type="molecule type" value="Genomic_DNA"/>
</dbReference>
<protein>
    <submittedName>
        <fullName evidence="1">Uncharacterized protein</fullName>
    </submittedName>
</protein>
<name>A0AAU7PNR0_9FIRM</name>
<accession>A0AAU7PNR0</accession>